<evidence type="ECO:0000313" key="1">
    <source>
        <dbReference type="EMBL" id="KKL44382.1"/>
    </source>
</evidence>
<gene>
    <name evidence="1" type="ORF">LCGC14_2366250</name>
</gene>
<dbReference type="EMBL" id="LAZR01034780">
    <property type="protein sequence ID" value="KKL44382.1"/>
    <property type="molecule type" value="Genomic_DNA"/>
</dbReference>
<proteinExistence type="predicted"/>
<comment type="caution">
    <text evidence="1">The sequence shown here is derived from an EMBL/GenBank/DDBJ whole genome shotgun (WGS) entry which is preliminary data.</text>
</comment>
<name>A0A0F9EZX1_9ZZZZ</name>
<sequence length="78" mass="9337">MGKGIVVVNMKTIMTRRAIEWENFLNSIIKAREERGEKLKLKKPELERIILHNFAIPQLKQDMINLEIDEREMEWMKA</sequence>
<protein>
    <submittedName>
        <fullName evidence="1">Uncharacterized protein</fullName>
    </submittedName>
</protein>
<reference evidence="1" key="1">
    <citation type="journal article" date="2015" name="Nature">
        <title>Complex archaea that bridge the gap between prokaryotes and eukaryotes.</title>
        <authorList>
            <person name="Spang A."/>
            <person name="Saw J.H."/>
            <person name="Jorgensen S.L."/>
            <person name="Zaremba-Niedzwiedzka K."/>
            <person name="Martijn J."/>
            <person name="Lind A.E."/>
            <person name="van Eijk R."/>
            <person name="Schleper C."/>
            <person name="Guy L."/>
            <person name="Ettema T.J."/>
        </authorList>
    </citation>
    <scope>NUCLEOTIDE SEQUENCE</scope>
</reference>
<accession>A0A0F9EZX1</accession>
<dbReference type="AlphaFoldDB" id="A0A0F9EZX1"/>
<organism evidence="1">
    <name type="scientific">marine sediment metagenome</name>
    <dbReference type="NCBI Taxonomy" id="412755"/>
    <lineage>
        <taxon>unclassified sequences</taxon>
        <taxon>metagenomes</taxon>
        <taxon>ecological metagenomes</taxon>
    </lineage>
</organism>